<evidence type="ECO:0000256" key="5">
    <source>
        <dbReference type="ARBA" id="ARBA00022741"/>
    </source>
</evidence>
<evidence type="ECO:0000256" key="8">
    <source>
        <dbReference type="ARBA" id="ARBA00030128"/>
    </source>
</evidence>
<comment type="function">
    <text evidence="9">Essential for recycling GMP and indirectly, cGMP.</text>
</comment>
<dbReference type="HAMAP" id="MF_00328">
    <property type="entry name" value="Guanylate_kinase"/>
    <property type="match status" value="1"/>
</dbReference>
<comment type="catalytic activity">
    <reaction evidence="9">
        <text>GMP + ATP = GDP + ADP</text>
        <dbReference type="Rhea" id="RHEA:20780"/>
        <dbReference type="ChEBI" id="CHEBI:30616"/>
        <dbReference type="ChEBI" id="CHEBI:58115"/>
        <dbReference type="ChEBI" id="CHEBI:58189"/>
        <dbReference type="ChEBI" id="CHEBI:456216"/>
        <dbReference type="EC" id="2.7.4.8"/>
    </reaction>
</comment>
<gene>
    <name evidence="9" type="primary">gmk</name>
    <name evidence="11" type="ORF">A2310_06960</name>
</gene>
<dbReference type="InterPro" id="IPR008144">
    <property type="entry name" value="Guanylate_kin-like_dom"/>
</dbReference>
<dbReference type="Pfam" id="PF00625">
    <property type="entry name" value="Guanylate_kin"/>
    <property type="match status" value="1"/>
</dbReference>
<evidence type="ECO:0000313" key="11">
    <source>
        <dbReference type="EMBL" id="OGC22022.1"/>
    </source>
</evidence>
<dbReference type="SUPFAM" id="SSF52540">
    <property type="entry name" value="P-loop containing nucleoside triphosphate hydrolases"/>
    <property type="match status" value="1"/>
</dbReference>
<dbReference type="GO" id="GO:0005524">
    <property type="term" value="F:ATP binding"/>
    <property type="evidence" value="ECO:0007669"/>
    <property type="project" value="UniProtKB-UniRule"/>
</dbReference>
<dbReference type="EMBL" id="MEUB01000033">
    <property type="protein sequence ID" value="OGC22022.1"/>
    <property type="molecule type" value="Genomic_DNA"/>
</dbReference>
<comment type="similarity">
    <text evidence="1 9">Belongs to the guanylate kinase family.</text>
</comment>
<dbReference type="EC" id="2.7.4.8" evidence="2 9"/>
<dbReference type="NCBIfam" id="TIGR03263">
    <property type="entry name" value="guanyl_kin"/>
    <property type="match status" value="1"/>
</dbReference>
<organism evidence="11 12">
    <name type="scientific">candidate division WOR-1 bacterium RIFOXYB2_FULL_37_13</name>
    <dbReference type="NCBI Taxonomy" id="1802579"/>
    <lineage>
        <taxon>Bacteria</taxon>
        <taxon>Bacillati</taxon>
        <taxon>Saganbacteria</taxon>
    </lineage>
</organism>
<dbReference type="FunFam" id="3.30.63.10:FF:000002">
    <property type="entry name" value="Guanylate kinase 1"/>
    <property type="match status" value="1"/>
</dbReference>
<dbReference type="Gene3D" id="3.40.50.300">
    <property type="entry name" value="P-loop containing nucleotide triphosphate hydrolases"/>
    <property type="match status" value="1"/>
</dbReference>
<comment type="caution">
    <text evidence="11">The sequence shown here is derived from an EMBL/GenBank/DDBJ whole genome shotgun (WGS) entry which is preliminary data.</text>
</comment>
<dbReference type="CDD" id="cd00071">
    <property type="entry name" value="GMPK"/>
    <property type="match status" value="1"/>
</dbReference>
<name>A0A1F4SNJ2_UNCSA</name>
<dbReference type="PANTHER" id="PTHR23117:SF13">
    <property type="entry name" value="GUANYLATE KINASE"/>
    <property type="match status" value="1"/>
</dbReference>
<evidence type="ECO:0000313" key="12">
    <source>
        <dbReference type="Proteomes" id="UP000178417"/>
    </source>
</evidence>
<dbReference type="InterPro" id="IPR008145">
    <property type="entry name" value="GK/Ca_channel_bsu"/>
</dbReference>
<protein>
    <recommendedName>
        <fullName evidence="3 9">Guanylate kinase</fullName>
        <ecNumber evidence="2 9">2.7.4.8</ecNumber>
    </recommendedName>
    <alternativeName>
        <fullName evidence="8 9">GMP kinase</fullName>
    </alternativeName>
</protein>
<proteinExistence type="inferred from homology"/>
<dbReference type="PANTHER" id="PTHR23117">
    <property type="entry name" value="GUANYLATE KINASE-RELATED"/>
    <property type="match status" value="1"/>
</dbReference>
<evidence type="ECO:0000256" key="3">
    <source>
        <dbReference type="ARBA" id="ARBA00016296"/>
    </source>
</evidence>
<evidence type="ECO:0000256" key="7">
    <source>
        <dbReference type="ARBA" id="ARBA00022840"/>
    </source>
</evidence>
<dbReference type="GO" id="GO:0004385">
    <property type="term" value="F:GMP kinase activity"/>
    <property type="evidence" value="ECO:0007669"/>
    <property type="project" value="UniProtKB-UniRule"/>
</dbReference>
<comment type="subcellular location">
    <subcellularLocation>
        <location evidence="9">Cytoplasm</location>
    </subcellularLocation>
</comment>
<dbReference type="PROSITE" id="PS50052">
    <property type="entry name" value="GUANYLATE_KINASE_2"/>
    <property type="match status" value="1"/>
</dbReference>
<feature type="binding site" evidence="9">
    <location>
        <begin position="18"/>
        <end position="25"/>
    </location>
    <ligand>
        <name>ATP</name>
        <dbReference type="ChEBI" id="CHEBI:30616"/>
    </ligand>
</feature>
<keyword evidence="4 9" id="KW-0808">Transferase</keyword>
<dbReference type="SMART" id="SM00072">
    <property type="entry name" value="GuKc"/>
    <property type="match status" value="1"/>
</dbReference>
<keyword evidence="5 9" id="KW-0547">Nucleotide-binding</keyword>
<dbReference type="STRING" id="1802579.A2310_06960"/>
<dbReference type="AlphaFoldDB" id="A0A1F4SNJ2"/>
<dbReference type="Gene3D" id="3.30.63.10">
    <property type="entry name" value="Guanylate Kinase phosphate binding domain"/>
    <property type="match status" value="1"/>
</dbReference>
<keyword evidence="7 9" id="KW-0067">ATP-binding</keyword>
<accession>A0A1F4SNJ2</accession>
<evidence type="ECO:0000256" key="2">
    <source>
        <dbReference type="ARBA" id="ARBA00012961"/>
    </source>
</evidence>
<evidence type="ECO:0000259" key="10">
    <source>
        <dbReference type="PROSITE" id="PS50052"/>
    </source>
</evidence>
<reference evidence="11 12" key="1">
    <citation type="journal article" date="2016" name="Nat. Commun.">
        <title>Thousands of microbial genomes shed light on interconnected biogeochemical processes in an aquifer system.</title>
        <authorList>
            <person name="Anantharaman K."/>
            <person name="Brown C.T."/>
            <person name="Hug L.A."/>
            <person name="Sharon I."/>
            <person name="Castelle C.J."/>
            <person name="Probst A.J."/>
            <person name="Thomas B.C."/>
            <person name="Singh A."/>
            <person name="Wilkins M.J."/>
            <person name="Karaoz U."/>
            <person name="Brodie E.L."/>
            <person name="Williams K.H."/>
            <person name="Hubbard S.S."/>
            <person name="Banfield J.F."/>
        </authorList>
    </citation>
    <scope>NUCLEOTIDE SEQUENCE [LARGE SCALE GENOMIC DNA]</scope>
</reference>
<sequence>MMPKRRKTRCGFLVVISGPSGVGKSTVVRRLLEVFPELKMSISATTRPPRPMEKNKLDYHFLTEKDFFEQVKNNSFLEWAQVHKYYYGTPIKYIEEEIEKNNIVVVEVDVQGASKIKEKININQLKCSAVFIFLIPPSVDILAFRLKRRKTEKVEAVNYRLRAAIAELQVMEKYDYIVVNDKVDSAAQKIRAIINVEKEKALLN</sequence>
<evidence type="ECO:0000256" key="6">
    <source>
        <dbReference type="ARBA" id="ARBA00022777"/>
    </source>
</evidence>
<keyword evidence="9" id="KW-0963">Cytoplasm</keyword>
<feature type="domain" description="Guanylate kinase-like" evidence="10">
    <location>
        <begin position="11"/>
        <end position="195"/>
    </location>
</feature>
<dbReference type="InterPro" id="IPR017665">
    <property type="entry name" value="Guanylate_kinase"/>
</dbReference>
<dbReference type="InterPro" id="IPR027417">
    <property type="entry name" value="P-loop_NTPase"/>
</dbReference>
<evidence type="ECO:0000256" key="1">
    <source>
        <dbReference type="ARBA" id="ARBA00005790"/>
    </source>
</evidence>
<dbReference type="Proteomes" id="UP000178417">
    <property type="component" value="Unassembled WGS sequence"/>
</dbReference>
<evidence type="ECO:0000256" key="9">
    <source>
        <dbReference type="HAMAP-Rule" id="MF_00328"/>
    </source>
</evidence>
<dbReference type="GO" id="GO:0005829">
    <property type="term" value="C:cytosol"/>
    <property type="evidence" value="ECO:0007669"/>
    <property type="project" value="TreeGrafter"/>
</dbReference>
<keyword evidence="6 9" id="KW-0418">Kinase</keyword>
<evidence type="ECO:0000256" key="4">
    <source>
        <dbReference type="ARBA" id="ARBA00022679"/>
    </source>
</evidence>